<dbReference type="CDD" id="cd01558">
    <property type="entry name" value="D-AAT_like"/>
    <property type="match status" value="1"/>
</dbReference>
<evidence type="ECO:0000313" key="18">
    <source>
        <dbReference type="EMBL" id="RDV84279.1"/>
    </source>
</evidence>
<accession>A0A3D8P7I4</accession>
<gene>
    <name evidence="17 18" type="primary">ilvE</name>
    <name evidence="18" type="ORF">DXX99_02925</name>
</gene>
<dbReference type="GO" id="GO:0052654">
    <property type="term" value="F:L-leucine-2-oxoglutarate transaminase activity"/>
    <property type="evidence" value="ECO:0007669"/>
    <property type="project" value="RHEA"/>
</dbReference>
<dbReference type="NCBIfam" id="NF006185">
    <property type="entry name" value="PRK08320.1"/>
    <property type="match status" value="1"/>
</dbReference>
<evidence type="ECO:0000256" key="5">
    <source>
        <dbReference type="ARBA" id="ARBA00005072"/>
    </source>
</evidence>
<evidence type="ECO:0000256" key="7">
    <source>
        <dbReference type="ARBA" id="ARBA00022576"/>
    </source>
</evidence>
<dbReference type="GO" id="GO:0052655">
    <property type="term" value="F:L-valine-2-oxoglutarate transaminase activity"/>
    <property type="evidence" value="ECO:0007669"/>
    <property type="project" value="RHEA"/>
</dbReference>
<comment type="catalytic activity">
    <reaction evidence="12 17">
        <text>L-valine + 2-oxoglutarate = 3-methyl-2-oxobutanoate + L-glutamate</text>
        <dbReference type="Rhea" id="RHEA:24813"/>
        <dbReference type="ChEBI" id="CHEBI:11851"/>
        <dbReference type="ChEBI" id="CHEBI:16810"/>
        <dbReference type="ChEBI" id="CHEBI:29985"/>
        <dbReference type="ChEBI" id="CHEBI:57762"/>
        <dbReference type="EC" id="2.6.1.42"/>
    </reaction>
</comment>
<dbReference type="UniPathway" id="UPA00048">
    <property type="reaction ID" value="UER00073"/>
</dbReference>
<dbReference type="OrthoDB" id="9805628at2"/>
<organism evidence="18 19">
    <name type="scientific">Ammonifex thiophilus</name>
    <dbReference type="NCBI Taxonomy" id="444093"/>
    <lineage>
        <taxon>Bacteria</taxon>
        <taxon>Bacillati</taxon>
        <taxon>Bacillota</taxon>
        <taxon>Clostridia</taxon>
        <taxon>Thermoanaerobacterales</taxon>
        <taxon>Thermoanaerobacteraceae</taxon>
        <taxon>Ammonifex</taxon>
    </lineage>
</organism>
<dbReference type="NCBIfam" id="TIGR01122">
    <property type="entry name" value="ilvE_I"/>
    <property type="match status" value="1"/>
</dbReference>
<dbReference type="EC" id="2.6.1.42" evidence="17"/>
<dbReference type="UniPathway" id="UPA00049">
    <property type="reaction ID" value="UER00062"/>
</dbReference>
<dbReference type="GO" id="GO:0009097">
    <property type="term" value="P:isoleucine biosynthetic process"/>
    <property type="evidence" value="ECO:0007669"/>
    <property type="project" value="UniProtKB-UniPathway"/>
</dbReference>
<dbReference type="GO" id="GO:0005829">
    <property type="term" value="C:cytosol"/>
    <property type="evidence" value="ECO:0007669"/>
    <property type="project" value="TreeGrafter"/>
</dbReference>
<keyword evidence="19" id="KW-1185">Reference proteome</keyword>
<evidence type="ECO:0000256" key="6">
    <source>
        <dbReference type="ARBA" id="ARBA00009320"/>
    </source>
</evidence>
<keyword evidence="11 17" id="KW-0100">Branched-chain amino acid biosynthesis</keyword>
<keyword evidence="7 17" id="KW-0032">Aminotransferase</keyword>
<dbReference type="PANTHER" id="PTHR42743">
    <property type="entry name" value="AMINO-ACID AMINOTRANSFERASE"/>
    <property type="match status" value="1"/>
</dbReference>
<dbReference type="PANTHER" id="PTHR42743:SF11">
    <property type="entry name" value="AMINODEOXYCHORISMATE LYASE"/>
    <property type="match status" value="1"/>
</dbReference>
<evidence type="ECO:0000256" key="2">
    <source>
        <dbReference type="ARBA" id="ARBA00003109"/>
    </source>
</evidence>
<keyword evidence="10 16" id="KW-0663">Pyridoxal phosphate</keyword>
<dbReference type="GO" id="GO:0052656">
    <property type="term" value="F:L-isoleucine-2-oxoglutarate transaminase activity"/>
    <property type="evidence" value="ECO:0007669"/>
    <property type="project" value="RHEA"/>
</dbReference>
<dbReference type="AlphaFoldDB" id="A0A3D8P7I4"/>
<dbReference type="GO" id="GO:0009098">
    <property type="term" value="P:L-leucine biosynthetic process"/>
    <property type="evidence" value="ECO:0007669"/>
    <property type="project" value="UniProtKB-UniPathway"/>
</dbReference>
<dbReference type="RefSeq" id="WP_115792022.1">
    <property type="nucleotide sequence ID" value="NZ_QSLN01000002.1"/>
</dbReference>
<comment type="catalytic activity">
    <reaction evidence="13 17">
        <text>L-isoleucine + 2-oxoglutarate = (S)-3-methyl-2-oxopentanoate + L-glutamate</text>
        <dbReference type="Rhea" id="RHEA:24801"/>
        <dbReference type="ChEBI" id="CHEBI:16810"/>
        <dbReference type="ChEBI" id="CHEBI:29985"/>
        <dbReference type="ChEBI" id="CHEBI:35146"/>
        <dbReference type="ChEBI" id="CHEBI:58045"/>
        <dbReference type="EC" id="2.6.1.42"/>
    </reaction>
</comment>
<dbReference type="InterPro" id="IPR018300">
    <property type="entry name" value="Aminotrans_IV_CS"/>
</dbReference>
<dbReference type="GO" id="GO:0009099">
    <property type="term" value="P:L-valine biosynthetic process"/>
    <property type="evidence" value="ECO:0007669"/>
    <property type="project" value="UniProtKB-UniPathway"/>
</dbReference>
<comment type="similarity">
    <text evidence="6 15">Belongs to the class-IV pyridoxal-phosphate-dependent aminotransferase family.</text>
</comment>
<protein>
    <recommendedName>
        <fullName evidence="17">Branched-chain-amino-acid aminotransferase</fullName>
        <shortName evidence="17">BCAT</shortName>
        <ecNumber evidence="17">2.6.1.42</ecNumber>
    </recommendedName>
</protein>
<evidence type="ECO:0000256" key="1">
    <source>
        <dbReference type="ARBA" id="ARBA00001933"/>
    </source>
</evidence>
<dbReference type="InterPro" id="IPR050571">
    <property type="entry name" value="Class-IV_PLP-Dep_Aminotrnsfr"/>
</dbReference>
<evidence type="ECO:0000256" key="15">
    <source>
        <dbReference type="RuleBase" id="RU004106"/>
    </source>
</evidence>
<evidence type="ECO:0000256" key="4">
    <source>
        <dbReference type="ARBA" id="ARBA00004931"/>
    </source>
</evidence>
<evidence type="ECO:0000256" key="8">
    <source>
        <dbReference type="ARBA" id="ARBA00022605"/>
    </source>
</evidence>
<comment type="pathway">
    <text evidence="4 17">Amino-acid biosynthesis; L-valine biosynthesis; L-valine from pyruvate: step 4/4.</text>
</comment>
<comment type="caution">
    <text evidence="18">The sequence shown here is derived from an EMBL/GenBank/DDBJ whole genome shotgun (WGS) entry which is preliminary data.</text>
</comment>
<evidence type="ECO:0000256" key="13">
    <source>
        <dbReference type="ARBA" id="ARBA00048798"/>
    </source>
</evidence>
<keyword evidence="8 17" id="KW-0028">Amino-acid biosynthesis</keyword>
<evidence type="ECO:0000256" key="9">
    <source>
        <dbReference type="ARBA" id="ARBA00022679"/>
    </source>
</evidence>
<comment type="pathway">
    <text evidence="5 17">Amino-acid biosynthesis; L-leucine biosynthesis; L-leucine from 3-methyl-2-oxobutanoate: step 4/4.</text>
</comment>
<dbReference type="Pfam" id="PF01063">
    <property type="entry name" value="Aminotran_4"/>
    <property type="match status" value="1"/>
</dbReference>
<evidence type="ECO:0000256" key="12">
    <source>
        <dbReference type="ARBA" id="ARBA00048212"/>
    </source>
</evidence>
<sequence length="292" mass="32540">MGLIVYLDGRFVPEEEAAVSVFDHGLLYGDGVFEGIRAYHGRVFKLREHIDRLYDSAKAIALTIPLSRDEMTEVVLETCRRNEIKDGYIRLVVTRGKGDLGLDPRKCPNPTVFCIAASIQLYPPELYQRGMKVITVPTRRNVPEALNPRIKSLNYLNNILAKIEANLAGVPEAIMLTQEGYVAEATGDNVFIVRNGVLITPPPHLGILEGITRNTVMDLARDMGVEVREAVFTRYDLFTAEECFLTGTAAEIVPVIEIDGRPIGEGRPGELTLELIRAFRELTKVEGEPIYK</sequence>
<keyword evidence="9 17" id="KW-0808">Transferase</keyword>
<dbReference type="FunFam" id="3.20.10.10:FF:000002">
    <property type="entry name" value="D-alanine aminotransferase"/>
    <property type="match status" value="1"/>
</dbReference>
<dbReference type="Gene3D" id="3.20.10.10">
    <property type="entry name" value="D-amino Acid Aminotransferase, subunit A, domain 2"/>
    <property type="match status" value="1"/>
</dbReference>
<comment type="function">
    <text evidence="2 17">Acts on leucine, isoleucine and valine.</text>
</comment>
<dbReference type="InterPro" id="IPR001544">
    <property type="entry name" value="Aminotrans_IV"/>
</dbReference>
<dbReference type="InterPro" id="IPR043132">
    <property type="entry name" value="BCAT-like_C"/>
</dbReference>
<dbReference type="PROSITE" id="PS00770">
    <property type="entry name" value="AA_TRANSFER_CLASS_4"/>
    <property type="match status" value="1"/>
</dbReference>
<evidence type="ECO:0000256" key="3">
    <source>
        <dbReference type="ARBA" id="ARBA00004824"/>
    </source>
</evidence>
<name>A0A3D8P7I4_9THEO</name>
<evidence type="ECO:0000256" key="14">
    <source>
        <dbReference type="ARBA" id="ARBA00049229"/>
    </source>
</evidence>
<evidence type="ECO:0000256" key="16">
    <source>
        <dbReference type="RuleBase" id="RU004516"/>
    </source>
</evidence>
<dbReference type="InterPro" id="IPR043131">
    <property type="entry name" value="BCAT-like_N"/>
</dbReference>
<dbReference type="InterPro" id="IPR036038">
    <property type="entry name" value="Aminotransferase-like"/>
</dbReference>
<evidence type="ECO:0000313" key="19">
    <source>
        <dbReference type="Proteomes" id="UP000256329"/>
    </source>
</evidence>
<comment type="cofactor">
    <cofactor evidence="1 16">
        <name>pyridoxal 5'-phosphate</name>
        <dbReference type="ChEBI" id="CHEBI:597326"/>
    </cofactor>
</comment>
<proteinExistence type="inferred from homology"/>
<reference evidence="18 19" key="1">
    <citation type="submission" date="2018-08" db="EMBL/GenBank/DDBJ databases">
        <title>Form III RuBisCO-mediated autotrophy in Thermodesulfobium bacteria.</title>
        <authorList>
            <person name="Toshchakov S.V."/>
            <person name="Kublanov I.V."/>
            <person name="Frolov E."/>
            <person name="Bonch-Osmolovskaya E.A."/>
            <person name="Tourova T.P."/>
            <person name="Chernych N.A."/>
            <person name="Lebedinsky A.V."/>
        </authorList>
    </citation>
    <scope>NUCLEOTIDE SEQUENCE [LARGE SCALE GENOMIC DNA]</scope>
    <source>
        <strain evidence="18 19">SR</strain>
    </source>
</reference>
<dbReference type="UniPathway" id="UPA00047">
    <property type="reaction ID" value="UER00058"/>
</dbReference>
<dbReference type="Gene3D" id="3.30.470.10">
    <property type="match status" value="1"/>
</dbReference>
<dbReference type="SUPFAM" id="SSF56752">
    <property type="entry name" value="D-aminoacid aminotransferase-like PLP-dependent enzymes"/>
    <property type="match status" value="1"/>
</dbReference>
<evidence type="ECO:0000256" key="10">
    <source>
        <dbReference type="ARBA" id="ARBA00022898"/>
    </source>
</evidence>
<comment type="pathway">
    <text evidence="3 17">Amino-acid biosynthesis; L-isoleucine biosynthesis; L-isoleucine from 2-oxobutanoate: step 4/4.</text>
</comment>
<comment type="catalytic activity">
    <reaction evidence="14 17">
        <text>L-leucine + 2-oxoglutarate = 4-methyl-2-oxopentanoate + L-glutamate</text>
        <dbReference type="Rhea" id="RHEA:18321"/>
        <dbReference type="ChEBI" id="CHEBI:16810"/>
        <dbReference type="ChEBI" id="CHEBI:17865"/>
        <dbReference type="ChEBI" id="CHEBI:29985"/>
        <dbReference type="ChEBI" id="CHEBI:57427"/>
        <dbReference type="EC" id="2.6.1.42"/>
    </reaction>
</comment>
<dbReference type="InterPro" id="IPR005785">
    <property type="entry name" value="B_amino_transI"/>
</dbReference>
<evidence type="ECO:0000256" key="17">
    <source>
        <dbReference type="RuleBase" id="RU364094"/>
    </source>
</evidence>
<dbReference type="FunFam" id="3.30.470.10:FF:000006">
    <property type="entry name" value="Branched-chain-amino-acid aminotransferase"/>
    <property type="match status" value="1"/>
</dbReference>
<dbReference type="Proteomes" id="UP000256329">
    <property type="component" value="Unassembled WGS sequence"/>
</dbReference>
<dbReference type="EMBL" id="QSLN01000002">
    <property type="protein sequence ID" value="RDV84279.1"/>
    <property type="molecule type" value="Genomic_DNA"/>
</dbReference>
<evidence type="ECO:0000256" key="11">
    <source>
        <dbReference type="ARBA" id="ARBA00023304"/>
    </source>
</evidence>
<dbReference type="NCBIfam" id="NF005146">
    <property type="entry name" value="PRK06606.1"/>
    <property type="match status" value="1"/>
</dbReference>